<dbReference type="PATRIC" id="fig|727.582.peg.2042"/>
<organism evidence="1 2">
    <name type="scientific">Haemophilus influenzae</name>
    <dbReference type="NCBI Taxonomy" id="727"/>
    <lineage>
        <taxon>Bacteria</taxon>
        <taxon>Pseudomonadati</taxon>
        <taxon>Pseudomonadota</taxon>
        <taxon>Gammaproteobacteria</taxon>
        <taxon>Pasteurellales</taxon>
        <taxon>Pasteurellaceae</taxon>
        <taxon>Haemophilus</taxon>
    </lineage>
</organism>
<dbReference type="Proteomes" id="UP000050700">
    <property type="component" value="Unassembled WGS sequence"/>
</dbReference>
<accession>A0A158T0E1</accession>
<evidence type="ECO:0000313" key="1">
    <source>
        <dbReference type="EMBL" id="KIS36585.1"/>
    </source>
</evidence>
<sequence length="43" mass="5356">MFPYLLVVILKRKKEYAFLYKLQRFYSKKRENFSFSKSIGFIQ</sequence>
<proteinExistence type="predicted"/>
<evidence type="ECO:0000313" key="2">
    <source>
        <dbReference type="Proteomes" id="UP000050700"/>
    </source>
</evidence>
<comment type="caution">
    <text evidence="1">The sequence shown here is derived from an EMBL/GenBank/DDBJ whole genome shotgun (WGS) entry which is preliminary data.</text>
</comment>
<gene>
    <name evidence="1" type="ORF">NTHI1209_02245</name>
</gene>
<protein>
    <submittedName>
        <fullName evidence="1">Uncharacterized protein</fullName>
    </submittedName>
</protein>
<dbReference type="AlphaFoldDB" id="A0A158T0E1"/>
<reference evidence="1 2" key="1">
    <citation type="submission" date="2014-05" db="EMBL/GenBank/DDBJ databases">
        <title>Methylome analysis of the phasevarions of Haemophilus influenzae.</title>
        <authorList>
            <person name="Atack J.M."/>
            <person name="Fox K.L."/>
            <person name="Power P.M."/>
            <person name="Clark T."/>
            <person name="Jurcisek J."/>
            <person name="Korlach J."/>
            <person name="Bakaletz L.O."/>
            <person name="Jennings M.P."/>
        </authorList>
    </citation>
    <scope>NUCLEOTIDE SEQUENCE [LARGE SCALE GENOMIC DNA]</scope>
    <source>
        <strain evidence="1 2">1209</strain>
    </source>
</reference>
<name>A0A158T0E1_HAEIF</name>
<dbReference type="EMBL" id="JMQP01000002">
    <property type="protein sequence ID" value="KIS36585.1"/>
    <property type="molecule type" value="Genomic_DNA"/>
</dbReference>